<proteinExistence type="predicted"/>
<feature type="chain" id="PRO_5040889371" evidence="1">
    <location>
        <begin position="19"/>
        <end position="94"/>
    </location>
</feature>
<gene>
    <name evidence="3" type="primary">LOC106077533</name>
</gene>
<reference evidence="3" key="1">
    <citation type="submission" date="2025-08" db="UniProtKB">
        <authorList>
            <consortium name="RefSeq"/>
        </authorList>
    </citation>
    <scope>IDENTIFICATION</scope>
</reference>
<protein>
    <submittedName>
        <fullName evidence="3">Uncharacterized protein LOC106077533 isoform X2</fullName>
    </submittedName>
</protein>
<keyword evidence="2" id="KW-1185">Reference proteome</keyword>
<feature type="signal peptide" evidence="1">
    <location>
        <begin position="1"/>
        <end position="18"/>
    </location>
</feature>
<keyword evidence="1" id="KW-0732">Signal</keyword>
<dbReference type="GeneID" id="106077533"/>
<evidence type="ECO:0000313" key="3">
    <source>
        <dbReference type="RefSeq" id="XP_055866961.1"/>
    </source>
</evidence>
<accession>A0A9W2YW67</accession>
<dbReference type="Proteomes" id="UP001165740">
    <property type="component" value="Chromosome 14"/>
</dbReference>
<evidence type="ECO:0000313" key="2">
    <source>
        <dbReference type="Proteomes" id="UP001165740"/>
    </source>
</evidence>
<organism evidence="2 3">
    <name type="scientific">Biomphalaria glabrata</name>
    <name type="common">Bloodfluke planorb</name>
    <name type="synonym">Freshwater snail</name>
    <dbReference type="NCBI Taxonomy" id="6526"/>
    <lineage>
        <taxon>Eukaryota</taxon>
        <taxon>Metazoa</taxon>
        <taxon>Spiralia</taxon>
        <taxon>Lophotrochozoa</taxon>
        <taxon>Mollusca</taxon>
        <taxon>Gastropoda</taxon>
        <taxon>Heterobranchia</taxon>
        <taxon>Euthyneura</taxon>
        <taxon>Panpulmonata</taxon>
        <taxon>Hygrophila</taxon>
        <taxon>Lymnaeoidea</taxon>
        <taxon>Planorbidae</taxon>
        <taxon>Biomphalaria</taxon>
    </lineage>
</organism>
<evidence type="ECO:0000256" key="1">
    <source>
        <dbReference type="SAM" id="SignalP"/>
    </source>
</evidence>
<dbReference type="RefSeq" id="XP_055866961.1">
    <property type="nucleotide sequence ID" value="XM_056010986.1"/>
</dbReference>
<sequence>MKVLVLFLCMVVLSVANAKPSPEDIELVFSDRSKEEFEKIVAAASPGAARRTRDTEDWYLECMCSFNSEESSSSEPGEFYFCPCSSESEGEPQK</sequence>
<dbReference type="AlphaFoldDB" id="A0A9W2YW67"/>
<name>A0A9W2YW67_BIOGL</name>